<evidence type="ECO:0000256" key="1">
    <source>
        <dbReference type="SAM" id="SignalP"/>
    </source>
</evidence>
<protein>
    <recommendedName>
        <fullName evidence="4">Glucose-methanol-choline oxidoreductase N-terminal domain-containing protein</fullName>
    </recommendedName>
</protein>
<dbReference type="OrthoDB" id="4772305at2759"/>
<dbReference type="InterPro" id="IPR036188">
    <property type="entry name" value="FAD/NAD-bd_sf"/>
</dbReference>
<gene>
    <name evidence="2" type="ORF">PPNO1_LOCUS1858</name>
</gene>
<dbReference type="EMBL" id="CALLCH030000003">
    <property type="protein sequence ID" value="CAI4212088.1"/>
    <property type="molecule type" value="Genomic_DNA"/>
</dbReference>
<dbReference type="Gene3D" id="3.50.50.60">
    <property type="entry name" value="FAD/NAD(P)-binding domain"/>
    <property type="match status" value="1"/>
</dbReference>
<comment type="caution">
    <text evidence="2">The sequence shown here is derived from an EMBL/GenBank/DDBJ whole genome shotgun (WGS) entry which is preliminary data.</text>
</comment>
<keyword evidence="3" id="KW-1185">Reference proteome</keyword>
<feature type="signal peptide" evidence="1">
    <location>
        <begin position="1"/>
        <end position="19"/>
    </location>
</feature>
<dbReference type="AlphaFoldDB" id="A0A9P1GXD8"/>
<accession>A0A9P1GXD8</accession>
<organism evidence="2 3">
    <name type="scientific">Parascedosporium putredinis</name>
    <dbReference type="NCBI Taxonomy" id="1442378"/>
    <lineage>
        <taxon>Eukaryota</taxon>
        <taxon>Fungi</taxon>
        <taxon>Dikarya</taxon>
        <taxon>Ascomycota</taxon>
        <taxon>Pezizomycotina</taxon>
        <taxon>Sordariomycetes</taxon>
        <taxon>Hypocreomycetidae</taxon>
        <taxon>Microascales</taxon>
        <taxon>Microascaceae</taxon>
        <taxon>Parascedosporium</taxon>
    </lineage>
</organism>
<name>A0A9P1GXD8_9PEZI</name>
<evidence type="ECO:0000313" key="3">
    <source>
        <dbReference type="Proteomes" id="UP000838763"/>
    </source>
</evidence>
<feature type="chain" id="PRO_5040138769" description="Glucose-methanol-choline oxidoreductase N-terminal domain-containing protein" evidence="1">
    <location>
        <begin position="20"/>
        <end position="101"/>
    </location>
</feature>
<evidence type="ECO:0000313" key="2">
    <source>
        <dbReference type="EMBL" id="CAI4212088.1"/>
    </source>
</evidence>
<keyword evidence="1" id="KW-0732">Signal</keyword>
<dbReference type="SUPFAM" id="SSF51905">
    <property type="entry name" value="FAD/NAD(P)-binding domain"/>
    <property type="match status" value="1"/>
</dbReference>
<evidence type="ECO:0008006" key="4">
    <source>
        <dbReference type="Google" id="ProtNLM"/>
    </source>
</evidence>
<reference evidence="2" key="1">
    <citation type="submission" date="2022-11" db="EMBL/GenBank/DDBJ databases">
        <authorList>
            <person name="Scott C."/>
            <person name="Bruce N."/>
        </authorList>
    </citation>
    <scope>NUCLEOTIDE SEQUENCE</scope>
</reference>
<sequence length="101" mass="10754">MRLLTAFSAGSAVLGLVEALPRISNFSRRQAAELRAEYDFVIIGGGTAGLTVADRLSAALPHRTVLVIEHGKVEGTVGYFDPADDGKGATRLVISSSRRER</sequence>
<dbReference type="Proteomes" id="UP000838763">
    <property type="component" value="Unassembled WGS sequence"/>
</dbReference>
<proteinExistence type="predicted"/>